<dbReference type="eggNOG" id="KOG2328">
    <property type="taxonomic scope" value="Eukaryota"/>
</dbReference>
<keyword evidence="6" id="KW-0963">Cytoplasm</keyword>
<dbReference type="InterPro" id="IPR022816">
    <property type="entry name" value="Condensin_barren_su2"/>
</dbReference>
<evidence type="ECO:0000256" key="7">
    <source>
        <dbReference type="ARBA" id="ARBA00022618"/>
    </source>
</evidence>
<comment type="similarity">
    <text evidence="3">Belongs to the CND2 (condensin subunit 2) family.</text>
</comment>
<evidence type="ECO:0000256" key="10">
    <source>
        <dbReference type="ARBA" id="ARBA00023306"/>
    </source>
</evidence>
<keyword evidence="7" id="KW-0132">Cell division</keyword>
<sequence length="486" mass="53977">MSHYSPSYRQSEVLTSSPLRRKSMLNLSNSDASLRQNDDDAERIERRRSAQIEMFRRDASTSGSSRQKSIGGMIAGLSAAQLAEHYACCIKLSAENKISTKNAFSLQLIDYMTLMLKKRDSKMDDFQVASCTLDASTKIYACRVDCVHRDVLKMAADLATGHRKKQAVSVGTEEGEGEEERSGTEGNDELIYTKKKTRKPKKTIVTNVETLNAKIDVQHVLDPSLRSAGNIGDCHFLSSLKVRANCALTLCSDLPYWDNNEEPISSEQFKVRLPFIPDLKDKGICPVFSQFSFTKWSLDAEEDENDPVAKGAAGLLESSEDDDFAFDVNAVPEPIPTEETEALVDHFEVSGVDEGMDSEGEDTGAPVACWPVQRAPAANVVDLRKHLSAAPSEYSYFRAGALDLWAGPSHWKIKPFKGVDQHRNSAASANTAGDEPRSASACKKQKQKKEFVVEFLREHNSDAFILETNPQKLTLMKRTMQKLWSC</sequence>
<keyword evidence="9" id="KW-0226">DNA condensation</keyword>
<evidence type="ECO:0000256" key="8">
    <source>
        <dbReference type="ARBA" id="ARBA00022776"/>
    </source>
</evidence>
<name>A0A067RKX7_ZOONE</name>
<keyword evidence="13" id="KW-1185">Reference proteome</keyword>
<dbReference type="FunCoup" id="A0A067RKX7">
    <property type="interactions" value="910"/>
</dbReference>
<protein>
    <recommendedName>
        <fullName evidence="4">Condensin complex subunit 2</fullName>
    </recommendedName>
</protein>
<feature type="region of interest" description="Disordered" evidence="11">
    <location>
        <begin position="422"/>
        <end position="443"/>
    </location>
</feature>
<dbReference type="STRING" id="136037.A0A067RKX7"/>
<dbReference type="EMBL" id="KK852565">
    <property type="protein sequence ID" value="KDR21255.1"/>
    <property type="molecule type" value="Genomic_DNA"/>
</dbReference>
<evidence type="ECO:0000313" key="13">
    <source>
        <dbReference type="Proteomes" id="UP000027135"/>
    </source>
</evidence>
<dbReference type="GO" id="GO:0051301">
    <property type="term" value="P:cell division"/>
    <property type="evidence" value="ECO:0007669"/>
    <property type="project" value="UniProtKB-KW"/>
</dbReference>
<dbReference type="GO" id="GO:0000796">
    <property type="term" value="C:condensin complex"/>
    <property type="evidence" value="ECO:0007669"/>
    <property type="project" value="InterPro"/>
</dbReference>
<evidence type="ECO:0000256" key="11">
    <source>
        <dbReference type="SAM" id="MobiDB-lite"/>
    </source>
</evidence>
<dbReference type="Pfam" id="PF05786">
    <property type="entry name" value="Cnd2"/>
    <property type="match status" value="2"/>
</dbReference>
<evidence type="ECO:0000256" key="2">
    <source>
        <dbReference type="ARBA" id="ARBA00004496"/>
    </source>
</evidence>
<dbReference type="InParanoid" id="A0A067RKX7"/>
<keyword evidence="5" id="KW-0158">Chromosome</keyword>
<organism evidence="12 13">
    <name type="scientific">Zootermopsis nevadensis</name>
    <name type="common">Dampwood termite</name>
    <dbReference type="NCBI Taxonomy" id="136037"/>
    <lineage>
        <taxon>Eukaryota</taxon>
        <taxon>Metazoa</taxon>
        <taxon>Ecdysozoa</taxon>
        <taxon>Arthropoda</taxon>
        <taxon>Hexapoda</taxon>
        <taxon>Insecta</taxon>
        <taxon>Pterygota</taxon>
        <taxon>Neoptera</taxon>
        <taxon>Polyneoptera</taxon>
        <taxon>Dictyoptera</taxon>
        <taxon>Blattodea</taxon>
        <taxon>Blattoidea</taxon>
        <taxon>Termitoidae</taxon>
        <taxon>Termopsidae</taxon>
        <taxon>Zootermopsis</taxon>
    </lineage>
</organism>
<evidence type="ECO:0000256" key="9">
    <source>
        <dbReference type="ARBA" id="ARBA00023067"/>
    </source>
</evidence>
<dbReference type="OMA" id="EDCHANP"/>
<dbReference type="GO" id="GO:0007076">
    <property type="term" value="P:mitotic chromosome condensation"/>
    <property type="evidence" value="ECO:0007669"/>
    <property type="project" value="InterPro"/>
</dbReference>
<evidence type="ECO:0000256" key="6">
    <source>
        <dbReference type="ARBA" id="ARBA00022490"/>
    </source>
</evidence>
<proteinExistence type="inferred from homology"/>
<accession>A0A067RKX7</accession>
<dbReference type="Proteomes" id="UP000027135">
    <property type="component" value="Unassembled WGS sequence"/>
</dbReference>
<reference evidence="12 13" key="1">
    <citation type="journal article" date="2014" name="Nat. Commun.">
        <title>Molecular traces of alternative social organization in a termite genome.</title>
        <authorList>
            <person name="Terrapon N."/>
            <person name="Li C."/>
            <person name="Robertson H.M."/>
            <person name="Ji L."/>
            <person name="Meng X."/>
            <person name="Booth W."/>
            <person name="Chen Z."/>
            <person name="Childers C.P."/>
            <person name="Glastad K.M."/>
            <person name="Gokhale K."/>
            <person name="Gowin J."/>
            <person name="Gronenberg W."/>
            <person name="Hermansen R.A."/>
            <person name="Hu H."/>
            <person name="Hunt B.G."/>
            <person name="Huylmans A.K."/>
            <person name="Khalil S.M."/>
            <person name="Mitchell R.D."/>
            <person name="Munoz-Torres M.C."/>
            <person name="Mustard J.A."/>
            <person name="Pan H."/>
            <person name="Reese J.T."/>
            <person name="Scharf M.E."/>
            <person name="Sun F."/>
            <person name="Vogel H."/>
            <person name="Xiao J."/>
            <person name="Yang W."/>
            <person name="Yang Z."/>
            <person name="Yang Z."/>
            <person name="Zhou J."/>
            <person name="Zhu J."/>
            <person name="Brent C.S."/>
            <person name="Elsik C.G."/>
            <person name="Goodisman M.A."/>
            <person name="Liberles D.A."/>
            <person name="Roe R.M."/>
            <person name="Vargo E.L."/>
            <person name="Vilcinskas A."/>
            <person name="Wang J."/>
            <person name="Bornberg-Bauer E."/>
            <person name="Korb J."/>
            <person name="Zhang G."/>
            <person name="Liebig J."/>
        </authorList>
    </citation>
    <scope>NUCLEOTIDE SEQUENCE [LARGE SCALE GENOMIC DNA]</scope>
    <source>
        <tissue evidence="12">Whole organism</tissue>
    </source>
</reference>
<gene>
    <name evidence="12" type="ORF">L798_04561</name>
</gene>
<comment type="subcellular location">
    <subcellularLocation>
        <location evidence="1">Chromosome</location>
    </subcellularLocation>
    <subcellularLocation>
        <location evidence="2">Cytoplasm</location>
    </subcellularLocation>
</comment>
<dbReference type="PANTHER" id="PTHR13108:SF9">
    <property type="entry name" value="CONDENSIN COMPLEX SUBUNIT 2"/>
    <property type="match status" value="1"/>
</dbReference>
<dbReference type="GO" id="GO:0003682">
    <property type="term" value="F:chromatin binding"/>
    <property type="evidence" value="ECO:0007669"/>
    <property type="project" value="TreeGrafter"/>
</dbReference>
<keyword evidence="8" id="KW-0498">Mitosis</keyword>
<dbReference type="AlphaFoldDB" id="A0A067RKX7"/>
<evidence type="ECO:0000256" key="3">
    <source>
        <dbReference type="ARBA" id="ARBA00009471"/>
    </source>
</evidence>
<evidence type="ECO:0000256" key="4">
    <source>
        <dbReference type="ARBA" id="ARBA00016065"/>
    </source>
</evidence>
<dbReference type="PANTHER" id="PTHR13108">
    <property type="entry name" value="CONDENSIN COMPLEX SUBUNIT 2"/>
    <property type="match status" value="1"/>
</dbReference>
<keyword evidence="10" id="KW-0131">Cell cycle</keyword>
<feature type="region of interest" description="Disordered" evidence="11">
    <location>
        <begin position="165"/>
        <end position="189"/>
    </location>
</feature>
<evidence type="ECO:0000313" key="12">
    <source>
        <dbReference type="EMBL" id="KDR21255.1"/>
    </source>
</evidence>
<evidence type="ECO:0000256" key="5">
    <source>
        <dbReference type="ARBA" id="ARBA00022454"/>
    </source>
</evidence>
<dbReference type="GO" id="GO:0005737">
    <property type="term" value="C:cytoplasm"/>
    <property type="evidence" value="ECO:0007669"/>
    <property type="project" value="UniProtKB-SubCell"/>
</dbReference>
<evidence type="ECO:0000256" key="1">
    <source>
        <dbReference type="ARBA" id="ARBA00004286"/>
    </source>
</evidence>